<accession>A0AA48M2X9</accession>
<dbReference type="InterPro" id="IPR041649">
    <property type="entry name" value="NepR"/>
</dbReference>
<gene>
    <name evidence="3" type="ORF">AMST5_02174</name>
</gene>
<feature type="region of interest" description="Disordered" evidence="1">
    <location>
        <begin position="53"/>
        <end position="79"/>
    </location>
</feature>
<dbReference type="Pfam" id="PF18557">
    <property type="entry name" value="NepR"/>
    <property type="match status" value="1"/>
</dbReference>
<feature type="domain" description="Anti-sigma factor NepR" evidence="2">
    <location>
        <begin position="22"/>
        <end position="52"/>
    </location>
</feature>
<name>A0AA48M2X9_9ZZZZ</name>
<evidence type="ECO:0000313" key="3">
    <source>
        <dbReference type="EMBL" id="CAJ0869838.1"/>
    </source>
</evidence>
<protein>
    <recommendedName>
        <fullName evidence="2">Anti-sigma factor NepR domain-containing protein</fullName>
    </recommendedName>
</protein>
<organism evidence="3">
    <name type="scientific">freshwater sediment metagenome</name>
    <dbReference type="NCBI Taxonomy" id="556182"/>
    <lineage>
        <taxon>unclassified sequences</taxon>
        <taxon>metagenomes</taxon>
        <taxon>ecological metagenomes</taxon>
    </lineage>
</organism>
<reference evidence="3" key="1">
    <citation type="submission" date="2023-07" db="EMBL/GenBank/DDBJ databases">
        <authorList>
            <person name="Pelsma A.J. K."/>
        </authorList>
    </citation>
    <scope>NUCLEOTIDE SEQUENCE</scope>
</reference>
<evidence type="ECO:0000259" key="2">
    <source>
        <dbReference type="Pfam" id="PF18557"/>
    </source>
</evidence>
<dbReference type="AlphaFoldDB" id="A0AA48M2X9"/>
<evidence type="ECO:0000256" key="1">
    <source>
        <dbReference type="SAM" id="MobiDB-lite"/>
    </source>
</evidence>
<dbReference type="EMBL" id="OY288114">
    <property type="protein sequence ID" value="CAJ0869838.1"/>
    <property type="molecule type" value="Genomic_DNA"/>
</dbReference>
<proteinExistence type="predicted"/>
<sequence length="79" mass="8826">MGKLREAKATQAHTAPQIAEHVEQQLQASYSEVLHEPIPSRFLAVLDILEKQHGSDVQEKTPAPSQKKRARLVMSEAKI</sequence>